<dbReference type="Pfam" id="PF21239">
    <property type="entry name" value="RLMM_N"/>
    <property type="match status" value="1"/>
</dbReference>
<evidence type="ECO:0000259" key="9">
    <source>
        <dbReference type="Pfam" id="PF21239"/>
    </source>
</evidence>
<keyword evidence="2 6" id="KW-0698">rRNA processing</keyword>
<evidence type="ECO:0000259" key="7">
    <source>
        <dbReference type="Pfam" id="PF01728"/>
    </source>
</evidence>
<dbReference type="GO" id="GO:0008168">
    <property type="term" value="F:methyltransferase activity"/>
    <property type="evidence" value="ECO:0007669"/>
    <property type="project" value="UniProtKB-KW"/>
</dbReference>
<dbReference type="PANTHER" id="PTHR37524">
    <property type="entry name" value="RIBOSOMAL RNA LARGE SUBUNIT METHYLTRANSFERASE M"/>
    <property type="match status" value="1"/>
</dbReference>
<evidence type="ECO:0000256" key="3">
    <source>
        <dbReference type="ARBA" id="ARBA00022603"/>
    </source>
</evidence>
<dbReference type="InterPro" id="IPR040739">
    <property type="entry name" value="RlmM_FDX"/>
</dbReference>
<dbReference type="Gene3D" id="3.40.50.150">
    <property type="entry name" value="Vaccinia Virus protein VP39"/>
    <property type="match status" value="1"/>
</dbReference>
<accession>A0ABU1GUC1</accession>
<evidence type="ECO:0000256" key="1">
    <source>
        <dbReference type="ARBA" id="ARBA00022490"/>
    </source>
</evidence>
<feature type="domain" description="Ribosomal RNA large subunit methyltransferase M THUMP-like" evidence="9">
    <location>
        <begin position="88"/>
        <end position="165"/>
    </location>
</feature>
<feature type="binding site" evidence="6">
    <location>
        <position position="278"/>
    </location>
    <ligand>
        <name>S-adenosyl-L-methionine</name>
        <dbReference type="ChEBI" id="CHEBI:59789"/>
    </ligand>
</feature>
<evidence type="ECO:0000256" key="6">
    <source>
        <dbReference type="HAMAP-Rule" id="MF_01551"/>
    </source>
</evidence>
<dbReference type="Gene3D" id="3.30.70.2810">
    <property type="match status" value="1"/>
</dbReference>
<dbReference type="SUPFAM" id="SSF53335">
    <property type="entry name" value="S-adenosyl-L-methionine-dependent methyltransferases"/>
    <property type="match status" value="1"/>
</dbReference>
<dbReference type="InterPro" id="IPR048646">
    <property type="entry name" value="RlmM_THUMP-like"/>
</dbReference>
<dbReference type="InterPro" id="IPR002877">
    <property type="entry name" value="RNA_MeTrfase_FtsJ_dom"/>
</dbReference>
<dbReference type="PIRSF" id="PIRSF028774">
    <property type="entry name" value="UCP028774"/>
    <property type="match status" value="1"/>
</dbReference>
<dbReference type="HAMAP" id="MF_01551">
    <property type="entry name" value="23SrRNA_methyltr_M"/>
    <property type="match status" value="1"/>
</dbReference>
<dbReference type="EC" id="2.1.1.186" evidence="6"/>
<comment type="function">
    <text evidence="6">Catalyzes the 2'-O-methylation at nucleotide C2498 in 23S rRNA.</text>
</comment>
<organism evidence="10 11">
    <name type="scientific">Larsenimonas suaedae</name>
    <dbReference type="NCBI Taxonomy" id="1851019"/>
    <lineage>
        <taxon>Bacteria</taxon>
        <taxon>Pseudomonadati</taxon>
        <taxon>Pseudomonadota</taxon>
        <taxon>Gammaproteobacteria</taxon>
        <taxon>Oceanospirillales</taxon>
        <taxon>Halomonadaceae</taxon>
        <taxon>Larsenimonas</taxon>
    </lineage>
</organism>
<gene>
    <name evidence="6 10" type="primary">rlmM</name>
    <name evidence="10" type="ORF">QC825_05930</name>
</gene>
<reference evidence="10 11" key="1">
    <citation type="submission" date="2023-04" db="EMBL/GenBank/DDBJ databases">
        <title>A long-awaited taxogenomic arrangement of the family Halomonadaceae.</title>
        <authorList>
            <person name="De La Haba R."/>
            <person name="Chuvochina M."/>
            <person name="Wittouck S."/>
            <person name="Arahal D.R."/>
            <person name="Sanchez-Porro C."/>
            <person name="Hugenholtz P."/>
            <person name="Ventosa A."/>
        </authorList>
    </citation>
    <scope>NUCLEOTIDE SEQUENCE [LARGE SCALE GENOMIC DNA]</scope>
    <source>
        <strain evidence="10 11">DSM 22428</strain>
    </source>
</reference>
<evidence type="ECO:0000259" key="8">
    <source>
        <dbReference type="Pfam" id="PF18125"/>
    </source>
</evidence>
<evidence type="ECO:0000256" key="2">
    <source>
        <dbReference type="ARBA" id="ARBA00022552"/>
    </source>
</evidence>
<evidence type="ECO:0000313" key="11">
    <source>
        <dbReference type="Proteomes" id="UP001269375"/>
    </source>
</evidence>
<comment type="subcellular location">
    <subcellularLocation>
        <location evidence="6">Cytoplasm</location>
    </subcellularLocation>
</comment>
<feature type="binding site" evidence="6">
    <location>
        <position position="190"/>
    </location>
    <ligand>
        <name>S-adenosyl-L-methionine</name>
        <dbReference type="ChEBI" id="CHEBI:59789"/>
    </ligand>
</feature>
<keyword evidence="4 6" id="KW-0808">Transferase</keyword>
<dbReference type="PANTHER" id="PTHR37524:SF2">
    <property type="entry name" value="RIBOSOMAL RNA METHYLTRANSFERASE FTSJ DOMAIN-CONTAINING PROTEIN"/>
    <property type="match status" value="1"/>
</dbReference>
<evidence type="ECO:0000313" key="10">
    <source>
        <dbReference type="EMBL" id="MDR5895608.1"/>
    </source>
</evidence>
<feature type="active site" description="Proton acceptor" evidence="6">
    <location>
        <position position="307"/>
    </location>
</feature>
<feature type="domain" description="Ribosomal RNA methyltransferase FtsJ" evidence="7">
    <location>
        <begin position="188"/>
        <end position="279"/>
    </location>
</feature>
<dbReference type="InterPro" id="IPR011224">
    <property type="entry name" value="rRNA_MeTrfase_M"/>
</dbReference>
<comment type="caution">
    <text evidence="10">The sequence shown here is derived from an EMBL/GenBank/DDBJ whole genome shotgun (WGS) entry which is preliminary data.</text>
</comment>
<dbReference type="RefSeq" id="WP_251589374.1">
    <property type="nucleotide sequence ID" value="NZ_JAMLJI010000001.1"/>
</dbReference>
<protein>
    <recommendedName>
        <fullName evidence="6">Ribosomal RNA large subunit methyltransferase M</fullName>
        <ecNumber evidence="6">2.1.1.186</ecNumber>
    </recommendedName>
    <alternativeName>
        <fullName evidence="6">23S rRNA (cytidine2498-2'-O)-methyltransferase</fullName>
    </alternativeName>
    <alternativeName>
        <fullName evidence="6">23S rRNA 2'-O-ribose methyltransferase RlmM</fullName>
    </alternativeName>
</protein>
<name>A0ABU1GUC1_9GAMM</name>
<evidence type="ECO:0000256" key="5">
    <source>
        <dbReference type="ARBA" id="ARBA00022691"/>
    </source>
</evidence>
<keyword evidence="1 6" id="KW-0963">Cytoplasm</keyword>
<dbReference type="InterPro" id="IPR029063">
    <property type="entry name" value="SAM-dependent_MTases_sf"/>
</dbReference>
<dbReference type="GO" id="GO:0032259">
    <property type="term" value="P:methylation"/>
    <property type="evidence" value="ECO:0007669"/>
    <property type="project" value="UniProtKB-KW"/>
</dbReference>
<feature type="binding site" evidence="6">
    <location>
        <position position="262"/>
    </location>
    <ligand>
        <name>S-adenosyl-L-methionine</name>
        <dbReference type="ChEBI" id="CHEBI:59789"/>
    </ligand>
</feature>
<comment type="subunit">
    <text evidence="6">Monomer.</text>
</comment>
<feature type="binding site" evidence="6">
    <location>
        <position position="242"/>
    </location>
    <ligand>
        <name>S-adenosyl-L-methionine</name>
        <dbReference type="ChEBI" id="CHEBI:59789"/>
    </ligand>
</feature>
<keyword evidence="11" id="KW-1185">Reference proteome</keyword>
<comment type="catalytic activity">
    <reaction evidence="6">
        <text>cytidine(2498) in 23S rRNA + S-adenosyl-L-methionine = 2'-O-methylcytidine(2498) in 23S rRNA + S-adenosyl-L-homocysteine + H(+)</text>
        <dbReference type="Rhea" id="RHEA:42788"/>
        <dbReference type="Rhea" id="RHEA-COMP:10244"/>
        <dbReference type="Rhea" id="RHEA-COMP:10245"/>
        <dbReference type="ChEBI" id="CHEBI:15378"/>
        <dbReference type="ChEBI" id="CHEBI:57856"/>
        <dbReference type="ChEBI" id="CHEBI:59789"/>
        <dbReference type="ChEBI" id="CHEBI:74495"/>
        <dbReference type="ChEBI" id="CHEBI:82748"/>
        <dbReference type="EC" id="2.1.1.186"/>
    </reaction>
</comment>
<dbReference type="Pfam" id="PF18125">
    <property type="entry name" value="RlmM_FDX"/>
    <property type="match status" value="1"/>
</dbReference>
<comment type="similarity">
    <text evidence="6">Belongs to the class I-like SAM-binding methyltransferase superfamily. RNA methyltransferase RlmE family. RlmM subfamily.</text>
</comment>
<feature type="binding site" evidence="6">
    <location>
        <begin position="223"/>
        <end position="226"/>
    </location>
    <ligand>
        <name>S-adenosyl-L-methionine</name>
        <dbReference type="ChEBI" id="CHEBI:59789"/>
    </ligand>
</feature>
<feature type="domain" description="RlmM ferredoxin-like" evidence="8">
    <location>
        <begin position="8"/>
        <end position="76"/>
    </location>
</feature>
<keyword evidence="3 6" id="KW-0489">Methyltransferase</keyword>
<proteinExistence type="inferred from homology"/>
<dbReference type="EMBL" id="JARWAO010000003">
    <property type="protein sequence ID" value="MDR5895608.1"/>
    <property type="molecule type" value="Genomic_DNA"/>
</dbReference>
<dbReference type="NCBIfam" id="NF008734">
    <property type="entry name" value="PRK11760.1"/>
    <property type="match status" value="1"/>
</dbReference>
<dbReference type="Gene3D" id="3.30.2300.20">
    <property type="match status" value="1"/>
</dbReference>
<dbReference type="Proteomes" id="UP001269375">
    <property type="component" value="Unassembled WGS sequence"/>
</dbReference>
<keyword evidence="5 6" id="KW-0949">S-adenosyl-L-methionine</keyword>
<evidence type="ECO:0000256" key="4">
    <source>
        <dbReference type="ARBA" id="ARBA00022679"/>
    </source>
</evidence>
<dbReference type="Pfam" id="PF01728">
    <property type="entry name" value="FtsJ"/>
    <property type="match status" value="1"/>
</dbReference>
<sequence length="357" mass="41595">MPNTSPSELLFYCRPGFETDLVNELVDKFEHSECAWHPVATPQSGYVRMVIDNDLVANDVHKEVQLSSLVFARQMLVAFEPIVLDRNDRITAIIDQIVAAGWSFEELWQESPDTNDGKGLAGLKKSLQRPLESTLKKRQALRRKAGKRRLHLFWSSGDTVQVAMSFPQNRSEWPNGIKHLRSPSRAPSRSTLKLEEAWHTFIPSDKWERRLNAGMQGADLGAAPGGWTYQLVQQGMYVYAIDNGPMSEELMRTGQIEHLREDGFTWSPPYPLDWLVCDIVDRPIRVSEMVERWLVNRWCRHAIFNLKLPMKKRWQEVKRCLEYLEQRLSDENIEHECLARHLYHDREEITVYIRLKE</sequence>